<dbReference type="PANTHER" id="PTHR24329">
    <property type="entry name" value="HOMEOBOX PROTEIN ARISTALESS"/>
    <property type="match status" value="1"/>
</dbReference>
<dbReference type="GO" id="GO:0000977">
    <property type="term" value="F:RNA polymerase II transcription regulatory region sequence-specific DNA binding"/>
    <property type="evidence" value="ECO:0007669"/>
    <property type="project" value="TreeGrafter"/>
</dbReference>
<feature type="region of interest" description="Disordered" evidence="7">
    <location>
        <begin position="413"/>
        <end position="435"/>
    </location>
</feature>
<dbReference type="InterPro" id="IPR001356">
    <property type="entry name" value="HD"/>
</dbReference>
<evidence type="ECO:0000259" key="8">
    <source>
        <dbReference type="PROSITE" id="PS50071"/>
    </source>
</evidence>
<feature type="compositionally biased region" description="Polar residues" evidence="7">
    <location>
        <begin position="81"/>
        <end position="94"/>
    </location>
</feature>
<dbReference type="PROSITE" id="PS50071">
    <property type="entry name" value="HOMEOBOX_2"/>
    <property type="match status" value="1"/>
</dbReference>
<reference evidence="9" key="1">
    <citation type="submission" date="2007-04" db="EMBL/GenBank/DDBJ databases">
        <title>Annotation of Pediculus humanus corporis strain USDA.</title>
        <authorList>
            <person name="Kirkness E."/>
            <person name="Hannick L."/>
            <person name="Hass B."/>
            <person name="Bruggner R."/>
            <person name="Lawson D."/>
            <person name="Bidwell S."/>
            <person name="Joardar V."/>
            <person name="Caler E."/>
            <person name="Walenz B."/>
            <person name="Inman J."/>
            <person name="Schobel S."/>
            <person name="Galinsky K."/>
            <person name="Amedeo P."/>
            <person name="Strausberg R."/>
        </authorList>
    </citation>
    <scope>NUCLEOTIDE SEQUENCE</scope>
    <source>
        <strain evidence="9">USDA</strain>
    </source>
</reference>
<keyword evidence="2 5" id="KW-0238">DNA-binding</keyword>
<evidence type="ECO:0000256" key="4">
    <source>
        <dbReference type="ARBA" id="ARBA00023242"/>
    </source>
</evidence>
<gene>
    <name evidence="10" type="primary">8236623</name>
    <name evidence="9" type="ORF">Phum_PHUM165720</name>
</gene>
<dbReference type="PROSITE" id="PS00027">
    <property type="entry name" value="HOMEOBOX_1"/>
    <property type="match status" value="1"/>
</dbReference>
<dbReference type="Gene3D" id="1.10.10.60">
    <property type="entry name" value="Homeodomain-like"/>
    <property type="match status" value="1"/>
</dbReference>
<feature type="domain" description="Homeobox" evidence="8">
    <location>
        <begin position="130"/>
        <end position="190"/>
    </location>
</feature>
<evidence type="ECO:0000313" key="10">
    <source>
        <dbReference type="EnsemblMetazoa" id="PHUM165720-PA"/>
    </source>
</evidence>
<keyword evidence="4 5" id="KW-0539">Nucleus</keyword>
<dbReference type="EnsemblMetazoa" id="PHUM165720-RA">
    <property type="protein sequence ID" value="PHUM165720-PA"/>
    <property type="gene ID" value="PHUM165720"/>
</dbReference>
<feature type="compositionally biased region" description="Basic and acidic residues" evidence="7">
    <location>
        <begin position="116"/>
        <end position="126"/>
    </location>
</feature>
<dbReference type="InterPro" id="IPR009057">
    <property type="entry name" value="Homeodomain-like_sf"/>
</dbReference>
<organism>
    <name type="scientific">Pediculus humanus subsp. corporis</name>
    <name type="common">Body louse</name>
    <dbReference type="NCBI Taxonomy" id="121224"/>
    <lineage>
        <taxon>Eukaryota</taxon>
        <taxon>Metazoa</taxon>
        <taxon>Ecdysozoa</taxon>
        <taxon>Arthropoda</taxon>
        <taxon>Hexapoda</taxon>
        <taxon>Insecta</taxon>
        <taxon>Pterygota</taxon>
        <taxon>Neoptera</taxon>
        <taxon>Paraneoptera</taxon>
        <taxon>Psocodea</taxon>
        <taxon>Troctomorpha</taxon>
        <taxon>Phthiraptera</taxon>
        <taxon>Anoplura</taxon>
        <taxon>Pediculidae</taxon>
        <taxon>Pediculus</taxon>
    </lineage>
</organism>
<dbReference type="EMBL" id="DS235124">
    <property type="protein sequence ID" value="EEB12231.1"/>
    <property type="molecule type" value="Genomic_DNA"/>
</dbReference>
<dbReference type="PANTHER" id="PTHR24329:SF543">
    <property type="entry name" value="FI01017P-RELATED"/>
    <property type="match status" value="1"/>
</dbReference>
<feature type="region of interest" description="Disordered" evidence="7">
    <location>
        <begin position="54"/>
        <end position="73"/>
    </location>
</feature>
<dbReference type="InterPro" id="IPR017970">
    <property type="entry name" value="Homeobox_CS"/>
</dbReference>
<dbReference type="OrthoDB" id="6159439at2759"/>
<evidence type="ECO:0000256" key="3">
    <source>
        <dbReference type="ARBA" id="ARBA00023155"/>
    </source>
</evidence>
<comment type="subcellular location">
    <subcellularLocation>
        <location evidence="1 5 6">Nucleus</location>
    </subcellularLocation>
</comment>
<dbReference type="InterPro" id="IPR050649">
    <property type="entry name" value="Paired_Homeobox_TFs"/>
</dbReference>
<keyword evidence="11" id="KW-1185">Reference proteome</keyword>
<dbReference type="GeneID" id="8236623"/>
<evidence type="ECO:0000256" key="7">
    <source>
        <dbReference type="SAM" id="MobiDB-lite"/>
    </source>
</evidence>
<reference evidence="10" key="3">
    <citation type="submission" date="2020-05" db="UniProtKB">
        <authorList>
            <consortium name="EnsemblMetazoa"/>
        </authorList>
    </citation>
    <scope>IDENTIFICATION</scope>
    <source>
        <strain evidence="10">USDA</strain>
    </source>
</reference>
<evidence type="ECO:0000256" key="2">
    <source>
        <dbReference type="ARBA" id="ARBA00023125"/>
    </source>
</evidence>
<dbReference type="KEGG" id="phu:Phum_PHUM165720"/>
<dbReference type="VEuPathDB" id="VectorBase:PHUM165720"/>
<dbReference type="Pfam" id="PF00046">
    <property type="entry name" value="Homeodomain"/>
    <property type="match status" value="1"/>
</dbReference>
<sequence length="435" mass="49317">MGVPGTSNLLGAKSPQDNRGNVHSIHVMLGLQHSDMLLGVPTTITATMPSTGKMVDNNNCNHHHQQIQHNSHIHSHDLNTSYETSQMPTDNNTLSRRKPDEPVNTNSNLSNQNSNKKTDTKNKKNETGGVKKKKTRTTFTAYQLEELERAFERAPYPDVFAREELALKLNLSESRVQVWFQNRRAKWRKREPPRKTGYTLNTSTTNAALPSTFASLNNTLSPFNASPNSSTPDSWSYNSPYSDLGPHLNLLTSTNYPPATNSYSAQNSTYTFLANKTENYLNIHDSNLFRTHHEYLDHESPPLSTVLTNTVNSSSILPTNQSPPMMTTHEIIHNSDKSMYIENRDKMEEYQQVNHEQMNHEGDMHTFDQDKTINSGIQFREDKLVGFRIQKEESPVNWVEKNNYRTVGKDIGTGIKQENGNNGYQQNGPLPPFMN</sequence>
<dbReference type="AlphaFoldDB" id="E0VFS5"/>
<protein>
    <submittedName>
        <fullName evidence="9 10">Restnal homeobox protein Rx1, putative</fullName>
    </submittedName>
</protein>
<dbReference type="HOGENOM" id="CLU_051570_0_0_1"/>
<dbReference type="CDD" id="cd00086">
    <property type="entry name" value="homeodomain"/>
    <property type="match status" value="1"/>
</dbReference>
<dbReference type="GO" id="GO:0000981">
    <property type="term" value="F:DNA-binding transcription factor activity, RNA polymerase II-specific"/>
    <property type="evidence" value="ECO:0007669"/>
    <property type="project" value="InterPro"/>
</dbReference>
<dbReference type="CTD" id="8236623"/>
<keyword evidence="3 5" id="KW-0371">Homeobox</keyword>
<dbReference type="SUPFAM" id="SSF46689">
    <property type="entry name" value="Homeodomain-like"/>
    <property type="match status" value="1"/>
</dbReference>
<name>E0VFS5_PEDHC</name>
<evidence type="ECO:0000256" key="1">
    <source>
        <dbReference type="ARBA" id="ARBA00004123"/>
    </source>
</evidence>
<dbReference type="EMBL" id="AAZO01001931">
    <property type="status" value="NOT_ANNOTATED_CDS"/>
    <property type="molecule type" value="Genomic_DNA"/>
</dbReference>
<accession>E0VFS5</accession>
<dbReference type="SMART" id="SM00389">
    <property type="entry name" value="HOX"/>
    <property type="match status" value="1"/>
</dbReference>
<dbReference type="InParanoid" id="E0VFS5"/>
<evidence type="ECO:0000313" key="11">
    <source>
        <dbReference type="Proteomes" id="UP000009046"/>
    </source>
</evidence>
<evidence type="ECO:0000256" key="5">
    <source>
        <dbReference type="PROSITE-ProRule" id="PRU00108"/>
    </source>
</evidence>
<dbReference type="RefSeq" id="XP_002424969.1">
    <property type="nucleotide sequence ID" value="XM_002424924.1"/>
</dbReference>
<evidence type="ECO:0000256" key="6">
    <source>
        <dbReference type="RuleBase" id="RU000682"/>
    </source>
</evidence>
<proteinExistence type="predicted"/>
<feature type="compositionally biased region" description="Low complexity" evidence="7">
    <location>
        <begin position="104"/>
        <end position="115"/>
    </location>
</feature>
<evidence type="ECO:0000313" key="9">
    <source>
        <dbReference type="EMBL" id="EEB12231.1"/>
    </source>
</evidence>
<feature type="DNA-binding region" description="Homeobox" evidence="5">
    <location>
        <begin position="132"/>
        <end position="191"/>
    </location>
</feature>
<feature type="region of interest" description="Disordered" evidence="7">
    <location>
        <begin position="81"/>
        <end position="134"/>
    </location>
</feature>
<dbReference type="GO" id="GO:0005634">
    <property type="term" value="C:nucleus"/>
    <property type="evidence" value="ECO:0007669"/>
    <property type="project" value="UniProtKB-SubCell"/>
</dbReference>
<reference evidence="9" key="2">
    <citation type="submission" date="2007-04" db="EMBL/GenBank/DDBJ databases">
        <title>The genome of the human body louse.</title>
        <authorList>
            <consortium name="The Human Body Louse Genome Consortium"/>
            <person name="Kirkness E."/>
            <person name="Walenz B."/>
            <person name="Hass B."/>
            <person name="Bruggner R."/>
            <person name="Strausberg R."/>
        </authorList>
    </citation>
    <scope>NUCLEOTIDE SEQUENCE</scope>
    <source>
        <strain evidence="9">USDA</strain>
    </source>
</reference>
<dbReference type="eggNOG" id="KOG0490">
    <property type="taxonomic scope" value="Eukaryota"/>
</dbReference>
<dbReference type="Proteomes" id="UP000009046">
    <property type="component" value="Unassembled WGS sequence"/>
</dbReference>
<feature type="compositionally biased region" description="Low complexity" evidence="7">
    <location>
        <begin position="417"/>
        <end position="428"/>
    </location>
</feature>
<dbReference type="FunFam" id="1.10.10.60:FF:000252">
    <property type="entry name" value="Retinal homeobox protein Rx-B"/>
    <property type="match status" value="1"/>
</dbReference>